<dbReference type="EnsemblMetazoa" id="tetur08g05530.1">
    <property type="protein sequence ID" value="tetur08g05530.1"/>
    <property type="gene ID" value="tetur08g05530"/>
</dbReference>
<dbReference type="EMBL" id="CAEY01001956">
    <property type="status" value="NOT_ANNOTATED_CDS"/>
    <property type="molecule type" value="Genomic_DNA"/>
</dbReference>
<reference evidence="1" key="2">
    <citation type="submission" date="2015-06" db="UniProtKB">
        <authorList>
            <consortium name="EnsemblMetazoa"/>
        </authorList>
    </citation>
    <scope>IDENTIFICATION</scope>
</reference>
<keyword evidence="2" id="KW-1185">Reference proteome</keyword>
<evidence type="ECO:0000313" key="2">
    <source>
        <dbReference type="Proteomes" id="UP000015104"/>
    </source>
</evidence>
<reference evidence="2" key="1">
    <citation type="submission" date="2011-08" db="EMBL/GenBank/DDBJ databases">
        <authorList>
            <person name="Rombauts S."/>
        </authorList>
    </citation>
    <scope>NUCLEOTIDE SEQUENCE</scope>
    <source>
        <strain evidence="2">London</strain>
    </source>
</reference>
<dbReference type="Proteomes" id="UP000015104">
    <property type="component" value="Unassembled WGS sequence"/>
</dbReference>
<organism evidence="1 2">
    <name type="scientific">Tetranychus urticae</name>
    <name type="common">Two-spotted spider mite</name>
    <dbReference type="NCBI Taxonomy" id="32264"/>
    <lineage>
        <taxon>Eukaryota</taxon>
        <taxon>Metazoa</taxon>
        <taxon>Ecdysozoa</taxon>
        <taxon>Arthropoda</taxon>
        <taxon>Chelicerata</taxon>
        <taxon>Arachnida</taxon>
        <taxon>Acari</taxon>
        <taxon>Acariformes</taxon>
        <taxon>Trombidiformes</taxon>
        <taxon>Prostigmata</taxon>
        <taxon>Eleutherengona</taxon>
        <taxon>Raphignathae</taxon>
        <taxon>Tetranychoidea</taxon>
        <taxon>Tetranychidae</taxon>
        <taxon>Tetranychus</taxon>
    </lineage>
</organism>
<dbReference type="HOGENOM" id="CLU_2725445_0_0_1"/>
<evidence type="ECO:0000313" key="1">
    <source>
        <dbReference type="EnsemblMetazoa" id="tetur08g05530.1"/>
    </source>
</evidence>
<name>T1KBW6_TETUR</name>
<dbReference type="AlphaFoldDB" id="T1KBW6"/>
<accession>T1KBW6</accession>
<sequence length="72" mass="8388">MDFPISLVDQIYSSLPLSFVHPLGTLSSHCTHLSVIYVSLFSIEQHLKRVNEQGNFTEYKDHSLYTFIYICY</sequence>
<protein>
    <submittedName>
        <fullName evidence="1">Uncharacterized protein</fullName>
    </submittedName>
</protein>
<proteinExistence type="predicted"/>